<proteinExistence type="inferred from homology"/>
<feature type="compositionally biased region" description="Basic and acidic residues" evidence="2">
    <location>
        <begin position="593"/>
        <end position="619"/>
    </location>
</feature>
<dbReference type="GO" id="GO:0005096">
    <property type="term" value="F:GTPase activator activity"/>
    <property type="evidence" value="ECO:0007669"/>
    <property type="project" value="TreeGrafter"/>
</dbReference>
<dbReference type="GO" id="GO:1990130">
    <property type="term" value="C:GATOR1 complex"/>
    <property type="evidence" value="ECO:0007669"/>
    <property type="project" value="TreeGrafter"/>
</dbReference>
<comment type="similarity">
    <text evidence="1">Belongs to the NPR2 family.</text>
</comment>
<reference evidence="3" key="1">
    <citation type="journal article" date="2020" name="Stud. Mycol.">
        <title>101 Dothideomycetes genomes: a test case for predicting lifestyles and emergence of pathogens.</title>
        <authorList>
            <person name="Haridas S."/>
            <person name="Albert R."/>
            <person name="Binder M."/>
            <person name="Bloem J."/>
            <person name="Labutti K."/>
            <person name="Salamov A."/>
            <person name="Andreopoulos B."/>
            <person name="Baker S."/>
            <person name="Barry K."/>
            <person name="Bills G."/>
            <person name="Bluhm B."/>
            <person name="Cannon C."/>
            <person name="Castanera R."/>
            <person name="Culley D."/>
            <person name="Daum C."/>
            <person name="Ezra D."/>
            <person name="Gonzalez J."/>
            <person name="Henrissat B."/>
            <person name="Kuo A."/>
            <person name="Liang C."/>
            <person name="Lipzen A."/>
            <person name="Lutzoni F."/>
            <person name="Magnuson J."/>
            <person name="Mondo S."/>
            <person name="Nolan M."/>
            <person name="Ohm R."/>
            <person name="Pangilinan J."/>
            <person name="Park H.-J."/>
            <person name="Ramirez L."/>
            <person name="Alfaro M."/>
            <person name="Sun H."/>
            <person name="Tritt A."/>
            <person name="Yoshinaga Y."/>
            <person name="Zwiers L.-H."/>
            <person name="Turgeon B."/>
            <person name="Goodwin S."/>
            <person name="Spatafora J."/>
            <person name="Crous P."/>
            <person name="Grigoriev I."/>
        </authorList>
    </citation>
    <scope>NUCLEOTIDE SEQUENCE</scope>
    <source>
        <strain evidence="3">ATCC 16933</strain>
    </source>
</reference>
<dbReference type="Proteomes" id="UP000799766">
    <property type="component" value="Unassembled WGS sequence"/>
</dbReference>
<dbReference type="AlphaFoldDB" id="A0A6A6NP23"/>
<dbReference type="GO" id="GO:1904262">
    <property type="term" value="P:negative regulation of TORC1 signaling"/>
    <property type="evidence" value="ECO:0007669"/>
    <property type="project" value="TreeGrafter"/>
</dbReference>
<feature type="region of interest" description="Disordered" evidence="2">
    <location>
        <begin position="578"/>
        <end position="619"/>
    </location>
</feature>
<protein>
    <submittedName>
        <fullName evidence="3">Nitrogen permease regulator 2-domain-containing protein</fullName>
    </submittedName>
</protein>
<feature type="compositionally biased region" description="Pro residues" evidence="2">
    <location>
        <begin position="43"/>
        <end position="59"/>
    </location>
</feature>
<dbReference type="OrthoDB" id="338854at2759"/>
<dbReference type="InterPro" id="IPR009348">
    <property type="entry name" value="NPR2-like"/>
</dbReference>
<sequence>MIKSIFYARFHDKKGTNSTAGTSVLASVTVVHQVPEGSVTPAAPAPPPAPRYPPSPKSPLSPTASTSQRRGERSSPSFFPPPPPLLDFASIADYVLPRDEFCNRLLTVCSRGLRVIGYPVVIEDEAKYARKFFRFNFCVVVGEELEWGSCAGVVKKLGGLARGLEEMGGFLSREEEESEDEGEWEDEGRDEGWAARRERDRGKVYALCEMILEDLNNYCECMIPIDDANTINLKLFPPLPPPPRIRPWHVPLATVRLTSSPPVPSSPRRNLSAAGSTPTPSPLHVTDDLTLSRILPHINGVRSVAAIAALADTDLSLARKAVAHLAYYGCIVLLDIFQFAAVYAPTPEISALVESADALDECRRYVYVYGAEGLANVGAGPESAAGGVGSVEESSASSRLAVGSPTGVMGRSGGTTPKGLGGNGFAAHHALRGGRPQSPHSEFLRPNPFPSSVGTTAGSATPTALSNAGPTAVPAPPDNATLVALYTSLRQGQALRAWCLDHAAELRGVDVRRLITFGVIKGFLYRVHKYAVATGGGSGAKPSDQPVDGEVEVHDGASGLSNGLGVLGTVDGRAGVVRGGSGQTSAVHSRRGSGQEREREREREYERMKERERERERERDLPLARYLDGMHCFDEICTELGMSERDLSAKLRQFGDVLLIHR</sequence>
<feature type="compositionally biased region" description="Polar residues" evidence="2">
    <location>
        <begin position="450"/>
        <end position="469"/>
    </location>
</feature>
<dbReference type="PANTHER" id="PTHR12991">
    <property type="entry name" value="NITROGEN PERMEASE REGULATOR 2/TUMOR SUPPRESSOR CANDIDATE 4"/>
    <property type="match status" value="1"/>
</dbReference>
<evidence type="ECO:0000313" key="4">
    <source>
        <dbReference type="Proteomes" id="UP000799766"/>
    </source>
</evidence>
<feature type="region of interest" description="Disordered" evidence="2">
    <location>
        <begin position="171"/>
        <end position="195"/>
    </location>
</feature>
<organism evidence="3 4">
    <name type="scientific">Lineolata rhizophorae</name>
    <dbReference type="NCBI Taxonomy" id="578093"/>
    <lineage>
        <taxon>Eukaryota</taxon>
        <taxon>Fungi</taxon>
        <taxon>Dikarya</taxon>
        <taxon>Ascomycota</taxon>
        <taxon>Pezizomycotina</taxon>
        <taxon>Dothideomycetes</taxon>
        <taxon>Dothideomycetes incertae sedis</taxon>
        <taxon>Lineolatales</taxon>
        <taxon>Lineolataceae</taxon>
        <taxon>Lineolata</taxon>
    </lineage>
</organism>
<evidence type="ECO:0000313" key="3">
    <source>
        <dbReference type="EMBL" id="KAF2453525.1"/>
    </source>
</evidence>
<dbReference type="PANTHER" id="PTHR12991:SF10">
    <property type="entry name" value="GATOR COMPLEX PROTEIN NPRL2"/>
    <property type="match status" value="1"/>
</dbReference>
<dbReference type="GO" id="GO:0010508">
    <property type="term" value="P:positive regulation of autophagy"/>
    <property type="evidence" value="ECO:0007669"/>
    <property type="project" value="TreeGrafter"/>
</dbReference>
<accession>A0A6A6NP23</accession>
<evidence type="ECO:0000256" key="2">
    <source>
        <dbReference type="SAM" id="MobiDB-lite"/>
    </source>
</evidence>
<dbReference type="GO" id="GO:0005774">
    <property type="term" value="C:vacuolar membrane"/>
    <property type="evidence" value="ECO:0007669"/>
    <property type="project" value="TreeGrafter"/>
</dbReference>
<dbReference type="EMBL" id="MU001697">
    <property type="protein sequence ID" value="KAF2453525.1"/>
    <property type="molecule type" value="Genomic_DNA"/>
</dbReference>
<feature type="region of interest" description="Disordered" evidence="2">
    <location>
        <begin position="37"/>
        <end position="81"/>
    </location>
</feature>
<dbReference type="Pfam" id="PF06218">
    <property type="entry name" value="NPR2"/>
    <property type="match status" value="2"/>
</dbReference>
<feature type="region of interest" description="Disordered" evidence="2">
    <location>
        <begin position="399"/>
        <end position="474"/>
    </location>
</feature>
<gene>
    <name evidence="3" type="ORF">BDY21DRAFT_367051</name>
</gene>
<name>A0A6A6NP23_9PEZI</name>
<feature type="compositionally biased region" description="Acidic residues" evidence="2">
    <location>
        <begin position="174"/>
        <end position="189"/>
    </location>
</feature>
<keyword evidence="4" id="KW-1185">Reference proteome</keyword>
<evidence type="ECO:0000256" key="1">
    <source>
        <dbReference type="ARBA" id="ARBA00008433"/>
    </source>
</evidence>
<feature type="region of interest" description="Disordered" evidence="2">
    <location>
        <begin position="259"/>
        <end position="282"/>
    </location>
</feature>